<reference evidence="2" key="1">
    <citation type="submission" date="2018-11" db="EMBL/GenBank/DDBJ databases">
        <authorList>
            <consortium name="Pathogen Informatics"/>
        </authorList>
    </citation>
    <scope>NUCLEOTIDE SEQUENCE</scope>
</reference>
<keyword evidence="3" id="KW-1185">Reference proteome</keyword>
<evidence type="ECO:0000313" key="2">
    <source>
        <dbReference type="EMBL" id="VEL42591.1"/>
    </source>
</evidence>
<comment type="caution">
    <text evidence="2">The sequence shown here is derived from an EMBL/GenBank/DDBJ whole genome shotgun (WGS) entry which is preliminary data.</text>
</comment>
<dbReference type="AlphaFoldDB" id="A0A448XQQ6"/>
<sequence>MCELWSWLGKIASLQPDASARPSQVPLLGRLVEASVQAARHGTGLHRPARFVEPPEAARPRSRACLNEPSLSTANSQS</sequence>
<dbReference type="EMBL" id="CAAALY010275299">
    <property type="protein sequence ID" value="VEL42591.1"/>
    <property type="molecule type" value="Genomic_DNA"/>
</dbReference>
<protein>
    <submittedName>
        <fullName evidence="2">Uncharacterized protein</fullName>
    </submittedName>
</protein>
<proteinExistence type="predicted"/>
<name>A0A448XQQ6_9PLAT</name>
<gene>
    <name evidence="2" type="ORF">PXEA_LOCUS36031</name>
</gene>
<accession>A0A448XQQ6</accession>
<evidence type="ECO:0000256" key="1">
    <source>
        <dbReference type="SAM" id="MobiDB-lite"/>
    </source>
</evidence>
<dbReference type="Proteomes" id="UP000784294">
    <property type="component" value="Unassembled WGS sequence"/>
</dbReference>
<evidence type="ECO:0000313" key="3">
    <source>
        <dbReference type="Proteomes" id="UP000784294"/>
    </source>
</evidence>
<feature type="region of interest" description="Disordered" evidence="1">
    <location>
        <begin position="53"/>
        <end position="78"/>
    </location>
</feature>
<organism evidence="2 3">
    <name type="scientific">Protopolystoma xenopodis</name>
    <dbReference type="NCBI Taxonomy" id="117903"/>
    <lineage>
        <taxon>Eukaryota</taxon>
        <taxon>Metazoa</taxon>
        <taxon>Spiralia</taxon>
        <taxon>Lophotrochozoa</taxon>
        <taxon>Platyhelminthes</taxon>
        <taxon>Monogenea</taxon>
        <taxon>Polyopisthocotylea</taxon>
        <taxon>Polystomatidea</taxon>
        <taxon>Polystomatidae</taxon>
        <taxon>Protopolystoma</taxon>
    </lineage>
</organism>
<feature type="compositionally biased region" description="Polar residues" evidence="1">
    <location>
        <begin position="69"/>
        <end position="78"/>
    </location>
</feature>